<name>A0A011NBK7_9PROT</name>
<accession>A0A011NBK7</accession>
<sequence>MGAGDGAKFLGLRDAGELHEIPEGVFVGAAGGLVAEIGEPFDLGGDVGQALELLGSQEPGSNGREDGEGACVAHGYIIQSFDKVTPGHRWLLTSMAS</sequence>
<dbReference type="Proteomes" id="UP000021816">
    <property type="component" value="Unassembled WGS sequence"/>
</dbReference>
<evidence type="ECO:0000313" key="1">
    <source>
        <dbReference type="EMBL" id="EXI80008.1"/>
    </source>
</evidence>
<dbReference type="AlphaFoldDB" id="A0A011NBK7"/>
<gene>
    <name evidence="1" type="ORF">AW10_02066</name>
</gene>
<comment type="caution">
    <text evidence="1">The sequence shown here is derived from an EMBL/GenBank/DDBJ whole genome shotgun (WGS) entry which is preliminary data.</text>
</comment>
<dbReference type="EMBL" id="JEMX01000043">
    <property type="protein sequence ID" value="EXI80008.1"/>
    <property type="molecule type" value="Genomic_DNA"/>
</dbReference>
<reference evidence="1 2" key="1">
    <citation type="submission" date="2014-02" db="EMBL/GenBank/DDBJ databases">
        <title>Expanding our view of genomic diversity in Candidatus Accumulibacter clades.</title>
        <authorList>
            <person name="Skennerton C.T."/>
            <person name="Barr J.J."/>
            <person name="Slater F.R."/>
            <person name="Bond P.L."/>
            <person name="Tyson G.W."/>
        </authorList>
    </citation>
    <scope>NUCLEOTIDE SEQUENCE [LARGE SCALE GENOMIC DNA]</scope>
    <source>
        <strain evidence="2">BA-92</strain>
    </source>
</reference>
<organism evidence="1 2">
    <name type="scientific">Candidatus Accumulibacter appositus</name>
    <dbReference type="NCBI Taxonomy" id="1454003"/>
    <lineage>
        <taxon>Bacteria</taxon>
        <taxon>Pseudomonadati</taxon>
        <taxon>Pseudomonadota</taxon>
        <taxon>Betaproteobacteria</taxon>
        <taxon>Candidatus Accumulibacter</taxon>
    </lineage>
</organism>
<protein>
    <submittedName>
        <fullName evidence="1">Uncharacterized protein</fullName>
    </submittedName>
</protein>
<proteinExistence type="predicted"/>
<evidence type="ECO:0000313" key="2">
    <source>
        <dbReference type="Proteomes" id="UP000021816"/>
    </source>
</evidence>